<accession>A0A1M7FCB3</accession>
<feature type="domain" description="HTH araC/xylS-type" evidence="4">
    <location>
        <begin position="220"/>
        <end position="318"/>
    </location>
</feature>
<keyword evidence="3" id="KW-0804">Transcription</keyword>
<keyword evidence="1" id="KW-0805">Transcription regulation</keyword>
<sequence>MSTFAKRWNRSVLSLHSSYTDAFYQPNLNTRISSRKISSQNISLEDFLKESYIPSPSTHAIESLYYLEILAKTTRNFPFTIEMKDLDSFLLLYTKKGRYRLTYDNKQYVIGDNSFIFLDCSNYLKLDLLEQNWDFEILFLNGQQINYYYQLFLENGIPYCNCIPSDDSITTLHKLFSYEENNSITVELIRSSLLTSLLTNIILTKHVDCNQSSYVPNHIKQMMTILQTRYTEKHTLDSLSEELNYNKYKLAKDFKRYVHKSPIDYLIDRRMEVAKQLLLTTNKTVNEIAESIGIANTPHFIHLFKNHTTLTPLQYREKKSHYEDLI</sequence>
<evidence type="ECO:0000313" key="5">
    <source>
        <dbReference type="EMBL" id="SHM01714.1"/>
    </source>
</evidence>
<dbReference type="GO" id="GO:0043565">
    <property type="term" value="F:sequence-specific DNA binding"/>
    <property type="evidence" value="ECO:0007669"/>
    <property type="project" value="InterPro"/>
</dbReference>
<dbReference type="OrthoDB" id="9772063at2"/>
<dbReference type="STRING" id="1120996.SAMN02746066_00552"/>
<evidence type="ECO:0000313" key="6">
    <source>
        <dbReference type="Proteomes" id="UP000184038"/>
    </source>
</evidence>
<dbReference type="PANTHER" id="PTHR43280">
    <property type="entry name" value="ARAC-FAMILY TRANSCRIPTIONAL REGULATOR"/>
    <property type="match status" value="1"/>
</dbReference>
<evidence type="ECO:0000256" key="1">
    <source>
        <dbReference type="ARBA" id="ARBA00023015"/>
    </source>
</evidence>
<dbReference type="PANTHER" id="PTHR43280:SF2">
    <property type="entry name" value="HTH-TYPE TRANSCRIPTIONAL REGULATOR EXSA"/>
    <property type="match status" value="1"/>
</dbReference>
<name>A0A1M7FCB3_9FIRM</name>
<dbReference type="SMART" id="SM00342">
    <property type="entry name" value="HTH_ARAC"/>
    <property type="match status" value="1"/>
</dbReference>
<dbReference type="InterPro" id="IPR018060">
    <property type="entry name" value="HTH_AraC"/>
</dbReference>
<gene>
    <name evidence="5" type="ORF">SAMN02746066_00552</name>
</gene>
<dbReference type="InterPro" id="IPR037923">
    <property type="entry name" value="HTH-like"/>
</dbReference>
<dbReference type="SUPFAM" id="SSF51215">
    <property type="entry name" value="Regulatory protein AraC"/>
    <property type="match status" value="1"/>
</dbReference>
<dbReference type="Pfam" id="PF12833">
    <property type="entry name" value="HTH_18"/>
    <property type="match status" value="1"/>
</dbReference>
<dbReference type="InterPro" id="IPR009057">
    <property type="entry name" value="Homeodomain-like_sf"/>
</dbReference>
<keyword evidence="2 5" id="KW-0238">DNA-binding</keyword>
<evidence type="ECO:0000256" key="3">
    <source>
        <dbReference type="ARBA" id="ARBA00023163"/>
    </source>
</evidence>
<dbReference type="Gene3D" id="1.10.10.60">
    <property type="entry name" value="Homeodomain-like"/>
    <property type="match status" value="2"/>
</dbReference>
<evidence type="ECO:0000256" key="2">
    <source>
        <dbReference type="ARBA" id="ARBA00023125"/>
    </source>
</evidence>
<dbReference type="GO" id="GO:0003700">
    <property type="term" value="F:DNA-binding transcription factor activity"/>
    <property type="evidence" value="ECO:0007669"/>
    <property type="project" value="InterPro"/>
</dbReference>
<reference evidence="5 6" key="1">
    <citation type="submission" date="2016-11" db="EMBL/GenBank/DDBJ databases">
        <authorList>
            <person name="Jaros S."/>
            <person name="Januszkiewicz K."/>
            <person name="Wedrychowicz H."/>
        </authorList>
    </citation>
    <scope>NUCLEOTIDE SEQUENCE [LARGE SCALE GENOMIC DNA]</scope>
    <source>
        <strain evidence="5 6">DSM 15930</strain>
    </source>
</reference>
<dbReference type="EMBL" id="FRCP01000005">
    <property type="protein sequence ID" value="SHM01714.1"/>
    <property type="molecule type" value="Genomic_DNA"/>
</dbReference>
<dbReference type="Proteomes" id="UP000184038">
    <property type="component" value="Unassembled WGS sequence"/>
</dbReference>
<organism evidence="5 6">
    <name type="scientific">Anaerosporobacter mobilis DSM 15930</name>
    <dbReference type="NCBI Taxonomy" id="1120996"/>
    <lineage>
        <taxon>Bacteria</taxon>
        <taxon>Bacillati</taxon>
        <taxon>Bacillota</taxon>
        <taxon>Clostridia</taxon>
        <taxon>Lachnospirales</taxon>
        <taxon>Lachnospiraceae</taxon>
        <taxon>Anaerosporobacter</taxon>
    </lineage>
</organism>
<keyword evidence="6" id="KW-1185">Reference proteome</keyword>
<dbReference type="PROSITE" id="PS01124">
    <property type="entry name" value="HTH_ARAC_FAMILY_2"/>
    <property type="match status" value="1"/>
</dbReference>
<evidence type="ECO:0000259" key="4">
    <source>
        <dbReference type="PROSITE" id="PS01124"/>
    </source>
</evidence>
<proteinExistence type="predicted"/>
<protein>
    <submittedName>
        <fullName evidence="5">AraC-type DNA-binding protein</fullName>
    </submittedName>
</protein>
<dbReference type="SUPFAM" id="SSF46689">
    <property type="entry name" value="Homeodomain-like"/>
    <property type="match status" value="2"/>
</dbReference>
<dbReference type="RefSeq" id="WP_073282469.1">
    <property type="nucleotide sequence ID" value="NZ_FRCP01000005.1"/>
</dbReference>
<dbReference type="AlphaFoldDB" id="A0A1M7FCB3"/>